<evidence type="ECO:0000256" key="1">
    <source>
        <dbReference type="ARBA" id="ARBA00022694"/>
    </source>
</evidence>
<dbReference type="eggNOG" id="COG0594">
    <property type="taxonomic scope" value="Bacteria"/>
</dbReference>
<feature type="compositionally biased region" description="Basic and acidic residues" evidence="8">
    <location>
        <begin position="19"/>
        <end position="29"/>
    </location>
</feature>
<comment type="catalytic activity">
    <reaction evidence="6">
        <text>Endonucleolytic cleavage of RNA, removing 5'-extranucleotides from tRNA precursor.</text>
        <dbReference type="EC" id="3.1.26.5"/>
    </reaction>
</comment>
<comment type="subunit">
    <text evidence="6">Consists of a catalytic RNA component (M1 or rnpB) and a protein subunit.</text>
</comment>
<dbReference type="Proteomes" id="UP000001887">
    <property type="component" value="Chromosome"/>
</dbReference>
<dbReference type="EMBL" id="CP001848">
    <property type="protein sequence ID" value="ADB18860.1"/>
    <property type="molecule type" value="Genomic_DNA"/>
</dbReference>
<gene>
    <name evidence="6" type="primary">rnpA</name>
    <name evidence="9" type="ordered locus">Psta_4212</name>
</gene>
<dbReference type="PANTHER" id="PTHR33992">
    <property type="entry name" value="RIBONUCLEASE P PROTEIN COMPONENT"/>
    <property type="match status" value="1"/>
</dbReference>
<keyword evidence="10" id="KW-1185">Reference proteome</keyword>
<comment type="function">
    <text evidence="6">RNaseP catalyzes the removal of the 5'-leader sequence from pre-tRNA to produce the mature 5'-terminus. It can also cleave other RNA substrates such as 4.5S RNA. The protein component plays an auxiliary but essential role in vivo by binding to the 5'-leader sequence and broadening the substrate specificity of the ribozyme.</text>
</comment>
<name>D2R411_PIRSD</name>
<evidence type="ECO:0000256" key="6">
    <source>
        <dbReference type="HAMAP-Rule" id="MF_00227"/>
    </source>
</evidence>
<organism evidence="9 10">
    <name type="scientific">Pirellula staleyi (strain ATCC 27377 / DSM 6068 / ICPB 4128)</name>
    <name type="common">Pirella staleyi</name>
    <dbReference type="NCBI Taxonomy" id="530564"/>
    <lineage>
        <taxon>Bacteria</taxon>
        <taxon>Pseudomonadati</taxon>
        <taxon>Planctomycetota</taxon>
        <taxon>Planctomycetia</taxon>
        <taxon>Pirellulales</taxon>
        <taxon>Pirellulaceae</taxon>
        <taxon>Pirellula</taxon>
    </lineage>
</organism>
<dbReference type="EC" id="3.1.26.5" evidence="6 7"/>
<dbReference type="AlphaFoldDB" id="D2R411"/>
<dbReference type="Gene3D" id="3.30.230.10">
    <property type="match status" value="1"/>
</dbReference>
<evidence type="ECO:0000256" key="5">
    <source>
        <dbReference type="ARBA" id="ARBA00022884"/>
    </source>
</evidence>
<dbReference type="SUPFAM" id="SSF54211">
    <property type="entry name" value="Ribosomal protein S5 domain 2-like"/>
    <property type="match status" value="1"/>
</dbReference>
<dbReference type="STRING" id="530564.Psta_4212"/>
<protein>
    <recommendedName>
        <fullName evidence="6 7">Ribonuclease P protein component</fullName>
        <shortName evidence="6">RNase P protein</shortName>
        <shortName evidence="6">RNaseP protein</shortName>
        <ecNumber evidence="6 7">3.1.26.5</ecNumber>
    </recommendedName>
    <alternativeName>
        <fullName evidence="6">Protein C5</fullName>
    </alternativeName>
</protein>
<dbReference type="InterPro" id="IPR020568">
    <property type="entry name" value="Ribosomal_Su5_D2-typ_SF"/>
</dbReference>
<dbReference type="HOGENOM" id="CLU_117179_11_0_0"/>
<dbReference type="Pfam" id="PF00825">
    <property type="entry name" value="Ribonuclease_P"/>
    <property type="match status" value="1"/>
</dbReference>
<reference evidence="9 10" key="1">
    <citation type="journal article" date="2009" name="Stand. Genomic Sci.">
        <title>Complete genome sequence of Pirellula staleyi type strain (ATCC 27377).</title>
        <authorList>
            <person name="Clum A."/>
            <person name="Tindall B.J."/>
            <person name="Sikorski J."/>
            <person name="Ivanova N."/>
            <person name="Mavrommatis K."/>
            <person name="Lucas S."/>
            <person name="Glavina del Rio T."/>
            <person name="Nolan M."/>
            <person name="Chen F."/>
            <person name="Tice H."/>
            <person name="Pitluck S."/>
            <person name="Cheng J.F."/>
            <person name="Chertkov O."/>
            <person name="Brettin T."/>
            <person name="Han C."/>
            <person name="Detter J.C."/>
            <person name="Kuske C."/>
            <person name="Bruce D."/>
            <person name="Goodwin L."/>
            <person name="Ovchinikova G."/>
            <person name="Pati A."/>
            <person name="Mikhailova N."/>
            <person name="Chen A."/>
            <person name="Palaniappan K."/>
            <person name="Land M."/>
            <person name="Hauser L."/>
            <person name="Chang Y.J."/>
            <person name="Jeffries C.D."/>
            <person name="Chain P."/>
            <person name="Rohde M."/>
            <person name="Goker M."/>
            <person name="Bristow J."/>
            <person name="Eisen J.A."/>
            <person name="Markowitz V."/>
            <person name="Hugenholtz P."/>
            <person name="Kyrpides N.C."/>
            <person name="Klenk H.P."/>
            <person name="Lapidus A."/>
        </authorList>
    </citation>
    <scope>NUCLEOTIDE SEQUENCE [LARGE SCALE GENOMIC DNA]</scope>
    <source>
        <strain evidence="10">ATCC 27377 / DSM 6068 / ICPB 4128</strain>
    </source>
</reference>
<keyword evidence="2 6" id="KW-0540">Nuclease</keyword>
<keyword evidence="3 6" id="KW-0255">Endonuclease</keyword>
<dbReference type="GO" id="GO:0000049">
    <property type="term" value="F:tRNA binding"/>
    <property type="evidence" value="ECO:0007669"/>
    <property type="project" value="UniProtKB-UniRule"/>
</dbReference>
<evidence type="ECO:0000256" key="2">
    <source>
        <dbReference type="ARBA" id="ARBA00022722"/>
    </source>
</evidence>
<dbReference type="NCBIfam" id="TIGR00188">
    <property type="entry name" value="rnpA"/>
    <property type="match status" value="1"/>
</dbReference>
<comment type="similarity">
    <text evidence="6">Belongs to the RnpA family.</text>
</comment>
<dbReference type="PANTHER" id="PTHR33992:SF1">
    <property type="entry name" value="RIBONUCLEASE P PROTEIN COMPONENT"/>
    <property type="match status" value="1"/>
</dbReference>
<keyword evidence="5 6" id="KW-0694">RNA-binding</keyword>
<dbReference type="InterPro" id="IPR000100">
    <property type="entry name" value="RNase_P"/>
</dbReference>
<evidence type="ECO:0000256" key="8">
    <source>
        <dbReference type="SAM" id="MobiDB-lite"/>
    </source>
</evidence>
<dbReference type="KEGG" id="psl:Psta_4212"/>
<dbReference type="OrthoDB" id="9810867at2"/>
<dbReference type="InterPro" id="IPR014721">
    <property type="entry name" value="Ribsml_uS5_D2-typ_fold_subgr"/>
</dbReference>
<dbReference type="GO" id="GO:0004526">
    <property type="term" value="F:ribonuclease P activity"/>
    <property type="evidence" value="ECO:0007669"/>
    <property type="project" value="UniProtKB-UniRule"/>
</dbReference>
<feature type="region of interest" description="Disordered" evidence="8">
    <location>
        <begin position="1"/>
        <end position="33"/>
    </location>
</feature>
<evidence type="ECO:0000313" key="10">
    <source>
        <dbReference type="Proteomes" id="UP000001887"/>
    </source>
</evidence>
<evidence type="ECO:0000313" key="9">
    <source>
        <dbReference type="EMBL" id="ADB18860.1"/>
    </source>
</evidence>
<evidence type="ECO:0000256" key="4">
    <source>
        <dbReference type="ARBA" id="ARBA00022801"/>
    </source>
</evidence>
<dbReference type="GO" id="GO:0042781">
    <property type="term" value="F:3'-tRNA processing endoribonuclease activity"/>
    <property type="evidence" value="ECO:0007669"/>
    <property type="project" value="TreeGrafter"/>
</dbReference>
<evidence type="ECO:0000256" key="3">
    <source>
        <dbReference type="ARBA" id="ARBA00022759"/>
    </source>
</evidence>
<dbReference type="GO" id="GO:0030677">
    <property type="term" value="C:ribonuclease P complex"/>
    <property type="evidence" value="ECO:0007669"/>
    <property type="project" value="TreeGrafter"/>
</dbReference>
<sequence>MPPAPQQPRNSASDSAIPPEKRLPDSDRPGKRRSLAFPKSLRLQTPAEFDAVFATRVFAADDQLIMHAAKSTLPFARLGLSISRKVGNAVVRNRWKRLIREAFRQRQHQLPPGIDLVARPQKGASPNLQLLERSIVDLAKRCLKRAERGPRP</sequence>
<proteinExistence type="inferred from homology"/>
<keyword evidence="1 6" id="KW-0819">tRNA processing</keyword>
<accession>D2R411</accession>
<dbReference type="GO" id="GO:0001682">
    <property type="term" value="P:tRNA 5'-leader removal"/>
    <property type="evidence" value="ECO:0007669"/>
    <property type="project" value="UniProtKB-UniRule"/>
</dbReference>
<keyword evidence="4 6" id="KW-0378">Hydrolase</keyword>
<evidence type="ECO:0000256" key="7">
    <source>
        <dbReference type="NCBIfam" id="TIGR00188"/>
    </source>
</evidence>
<dbReference type="HAMAP" id="MF_00227">
    <property type="entry name" value="RNase_P"/>
    <property type="match status" value="1"/>
</dbReference>